<name>A0A6N6RI45_9FLAO</name>
<sequence length="724" mass="80134">MKHSVSLILFFSLITAQVIGQTSFEERVTNASNVRLTITNLGTFGNAFRGYRDGSGDPSGEYPAGSGVEHLFESGIWIGGLENGGNVRVSTSAYDAPQGYAPGRSGFEFTAQPGDGLGVRSSLLDNPNFTPDAVSHQDYVATFTDENIQIPGTSIPIQNHLNPMNVEVTMETYNWNYRFSDFFVIVNLTFKNTSQSYFDDVYIALWANTVVRNINITPAGAGGAAFYSQGGNGYIDSLTMAYCFDATGDPGFTDSYIAQKFLGAEDKYGFHHPAIDSAFNSVTGQMELDQDNTVHYNSWIFNNSSQALFFFPQDDNQRYQKMSLGLNDNPCWDDPAGGPCQQGAGVDIQDLLGASGNRSDLVSMGPFRRFEPGDEINISFAFVLGAKKDDGNPNSANTAEQKEILVSNADWAQTAYNGEDTNFNGILDEGEDKDGDGEITRFILPSPPETPRTRVVPQENKIEIYWSDNSERSVDPITQKIDFEGYRVYLSRLGFDVTGTPDLARDFIEVAQYDLPANGLFYDTGLESIRLDQPVFFEGDTTAYHYLYVIDNVQNGWQNAVAVTAFDQGNPESNLESLESSFLANDFRAFAGTTPNEDMDAKEPFVYPNPYYAGASWEGQSNFQEESRKLIFANLPARCVIRIYTAAGDFIDEIQHDANYDGGDIRWYQTFGSENPDENVFSGGEHAWDLLSRDSQIISRGLYMFSVEDLDTGDSYTGQFVIIK</sequence>
<reference evidence="1 2" key="1">
    <citation type="submission" date="2019-09" db="EMBL/GenBank/DDBJ databases">
        <title>Genomes of family Cryomorphaceae.</title>
        <authorList>
            <person name="Bowman J.P."/>
        </authorList>
    </citation>
    <scope>NUCLEOTIDE SEQUENCE [LARGE SCALE GENOMIC DNA]</scope>
    <source>
        <strain evidence="1 2">LMG 25704</strain>
    </source>
</reference>
<comment type="caution">
    <text evidence="1">The sequence shown here is derived from an EMBL/GenBank/DDBJ whole genome shotgun (WGS) entry which is preliminary data.</text>
</comment>
<organism evidence="1 2">
    <name type="scientific">Phaeocystidibacter luteus</name>
    <dbReference type="NCBI Taxonomy" id="911197"/>
    <lineage>
        <taxon>Bacteria</taxon>
        <taxon>Pseudomonadati</taxon>
        <taxon>Bacteroidota</taxon>
        <taxon>Flavobacteriia</taxon>
        <taxon>Flavobacteriales</taxon>
        <taxon>Phaeocystidibacteraceae</taxon>
        <taxon>Phaeocystidibacter</taxon>
    </lineage>
</organism>
<dbReference type="AlphaFoldDB" id="A0A6N6RI45"/>
<dbReference type="OrthoDB" id="9804605at2"/>
<evidence type="ECO:0000313" key="2">
    <source>
        <dbReference type="Proteomes" id="UP000468650"/>
    </source>
</evidence>
<dbReference type="RefSeq" id="WP_151666839.1">
    <property type="nucleotide sequence ID" value="NZ_WBVO01000003.1"/>
</dbReference>
<dbReference type="Proteomes" id="UP000468650">
    <property type="component" value="Unassembled WGS sequence"/>
</dbReference>
<protein>
    <submittedName>
        <fullName evidence="1">Uncharacterized protein</fullName>
    </submittedName>
</protein>
<keyword evidence="2" id="KW-1185">Reference proteome</keyword>
<accession>A0A6N6RI45</accession>
<gene>
    <name evidence="1" type="ORF">F8C67_05600</name>
</gene>
<dbReference type="EMBL" id="WBVO01000003">
    <property type="protein sequence ID" value="KAB2813637.1"/>
    <property type="molecule type" value="Genomic_DNA"/>
</dbReference>
<proteinExistence type="predicted"/>
<evidence type="ECO:0000313" key="1">
    <source>
        <dbReference type="EMBL" id="KAB2813637.1"/>
    </source>
</evidence>